<protein>
    <recommendedName>
        <fullName evidence="3">Secreted protein</fullName>
    </recommendedName>
</protein>
<name>A0ABR1LWE1_9PEZI</name>
<gene>
    <name evidence="1" type="ORF">J3D65DRAFT_324819</name>
</gene>
<organism evidence="1 2">
    <name type="scientific">Phyllosticta citribraziliensis</name>
    <dbReference type="NCBI Taxonomy" id="989973"/>
    <lineage>
        <taxon>Eukaryota</taxon>
        <taxon>Fungi</taxon>
        <taxon>Dikarya</taxon>
        <taxon>Ascomycota</taxon>
        <taxon>Pezizomycotina</taxon>
        <taxon>Dothideomycetes</taxon>
        <taxon>Dothideomycetes incertae sedis</taxon>
        <taxon>Botryosphaeriales</taxon>
        <taxon>Phyllostictaceae</taxon>
        <taxon>Phyllosticta</taxon>
    </lineage>
</organism>
<dbReference type="GeneID" id="92028276"/>
<keyword evidence="2" id="KW-1185">Reference proteome</keyword>
<dbReference type="RefSeq" id="XP_066656067.1">
    <property type="nucleotide sequence ID" value="XM_066795370.1"/>
</dbReference>
<accession>A0ABR1LWE1</accession>
<dbReference type="EMBL" id="JBBPEH010000005">
    <property type="protein sequence ID" value="KAK7538380.1"/>
    <property type="molecule type" value="Genomic_DNA"/>
</dbReference>
<evidence type="ECO:0000313" key="1">
    <source>
        <dbReference type="EMBL" id="KAK7538380.1"/>
    </source>
</evidence>
<proteinExistence type="predicted"/>
<evidence type="ECO:0000313" key="2">
    <source>
        <dbReference type="Proteomes" id="UP001360953"/>
    </source>
</evidence>
<reference evidence="1 2" key="1">
    <citation type="submission" date="2024-04" db="EMBL/GenBank/DDBJ databases">
        <title>Phyllosticta paracitricarpa is synonymous to the EU quarantine fungus P. citricarpa based on phylogenomic analyses.</title>
        <authorList>
            <consortium name="Lawrence Berkeley National Laboratory"/>
            <person name="Van ingen-buijs V.A."/>
            <person name="Van westerhoven A.C."/>
            <person name="Haridas S."/>
            <person name="Skiadas P."/>
            <person name="Martin F."/>
            <person name="Groenewald J.Z."/>
            <person name="Crous P.W."/>
            <person name="Seidl M.F."/>
        </authorList>
    </citation>
    <scope>NUCLEOTIDE SEQUENCE [LARGE SCALE GENOMIC DNA]</scope>
    <source>
        <strain evidence="1 2">CPC 17464</strain>
    </source>
</reference>
<sequence>MHLFRLGAAVVRRLGSCRRWSYSRLVSCKQWIVSHAAMELTATCLIAQTARLCRPSRCPRTCRVGIWNCRHWTNMVLNKEMGEVAHGGTTGGTAWHRQPLRRVAAADQAPRFVIWEEMGSMCGCDDRLVMNPFAQSSRERMPLSLSGWTC</sequence>
<dbReference type="Proteomes" id="UP001360953">
    <property type="component" value="Unassembled WGS sequence"/>
</dbReference>
<comment type="caution">
    <text evidence="1">The sequence shown here is derived from an EMBL/GenBank/DDBJ whole genome shotgun (WGS) entry which is preliminary data.</text>
</comment>
<evidence type="ECO:0008006" key="3">
    <source>
        <dbReference type="Google" id="ProtNLM"/>
    </source>
</evidence>